<keyword evidence="3" id="KW-0106">Calcium</keyword>
<accession>A0A6M5YA86</accession>
<comment type="subunit">
    <text evidence="2">Monomer.</text>
</comment>
<feature type="chain" id="PRO_5026752670" description="DUF4198 domain-containing protein" evidence="4">
    <location>
        <begin position="23"/>
        <end position="325"/>
    </location>
</feature>
<evidence type="ECO:0000256" key="1">
    <source>
        <dbReference type="ARBA" id="ARBA00001913"/>
    </source>
</evidence>
<dbReference type="Gene3D" id="2.70.98.10">
    <property type="match status" value="1"/>
</dbReference>
<evidence type="ECO:0000256" key="2">
    <source>
        <dbReference type="ARBA" id="ARBA00011245"/>
    </source>
</evidence>
<name>A0A6M5YA86_9BACT</name>
<dbReference type="Proteomes" id="UP000502756">
    <property type="component" value="Chromosome"/>
</dbReference>
<evidence type="ECO:0000313" key="6">
    <source>
        <dbReference type="Proteomes" id="UP000502756"/>
    </source>
</evidence>
<dbReference type="SUPFAM" id="SSF74650">
    <property type="entry name" value="Galactose mutarotase-like"/>
    <property type="match status" value="1"/>
</dbReference>
<dbReference type="GO" id="GO:0003824">
    <property type="term" value="F:catalytic activity"/>
    <property type="evidence" value="ECO:0007669"/>
    <property type="project" value="InterPro"/>
</dbReference>
<dbReference type="KEGG" id="stae:HNV11_16620"/>
<gene>
    <name evidence="5" type="ORF">HNV11_16620</name>
</gene>
<dbReference type="AlphaFoldDB" id="A0A6M5YA86"/>
<proteinExistence type="predicted"/>
<evidence type="ECO:0000256" key="4">
    <source>
        <dbReference type="SAM" id="SignalP"/>
    </source>
</evidence>
<feature type="signal peptide" evidence="4">
    <location>
        <begin position="1"/>
        <end position="22"/>
    </location>
</feature>
<dbReference type="InterPro" id="IPR011013">
    <property type="entry name" value="Gal_mutarotase_sf_dom"/>
</dbReference>
<keyword evidence="4" id="KW-0732">Signal</keyword>
<dbReference type="GO" id="GO:0030246">
    <property type="term" value="F:carbohydrate binding"/>
    <property type="evidence" value="ECO:0007669"/>
    <property type="project" value="InterPro"/>
</dbReference>
<comment type="cofactor">
    <cofactor evidence="1">
        <name>Ca(2+)</name>
        <dbReference type="ChEBI" id="CHEBI:29108"/>
    </cofactor>
</comment>
<dbReference type="GO" id="GO:0005975">
    <property type="term" value="P:carbohydrate metabolic process"/>
    <property type="evidence" value="ECO:0007669"/>
    <property type="project" value="InterPro"/>
</dbReference>
<keyword evidence="6" id="KW-1185">Reference proteome</keyword>
<dbReference type="RefSeq" id="WP_171740730.1">
    <property type="nucleotide sequence ID" value="NZ_CP053435.1"/>
</dbReference>
<evidence type="ECO:0000313" key="5">
    <source>
        <dbReference type="EMBL" id="QJW90885.1"/>
    </source>
</evidence>
<organism evidence="5 6">
    <name type="scientific">Spirosoma taeanense</name>
    <dbReference type="NCBI Taxonomy" id="2735870"/>
    <lineage>
        <taxon>Bacteria</taxon>
        <taxon>Pseudomonadati</taxon>
        <taxon>Bacteroidota</taxon>
        <taxon>Cytophagia</taxon>
        <taxon>Cytophagales</taxon>
        <taxon>Cytophagaceae</taxon>
        <taxon>Spirosoma</taxon>
    </lineage>
</organism>
<evidence type="ECO:0008006" key="7">
    <source>
        <dbReference type="Google" id="ProtNLM"/>
    </source>
</evidence>
<sequence>MKKTLLALSVVWGLCGSIQPLAEWPQAELSNGLIQTILYLPDARQGYYQGTRFDWSGAFKSLSHQGHSYVDQWFENYNPKTHDAINGPVEEFTPLGYADAKPGDLFVKIGVGALRKASDKPYAFAAPYDVADYGQWRVKTRKDRVEFRHELADAGGYGYDYTKTVRLTKGKPELVLEHRLKNTGQKLIETSVYNHNFFVIDKEPTGPQIAVRFPFDVKAEGKGFGSIIHARGSSLMYSDELKKGEQVYSAGLKGFGPTSSDYDIRIENLKTGAGVRATSDQPLEKLVFWACSTTSCPEPYIHLRAEPGQEVKWTITYTFYQNPTP</sequence>
<reference evidence="5 6" key="1">
    <citation type="submission" date="2020-05" db="EMBL/GenBank/DDBJ databases">
        <title>Genome sequencing of Spirosoma sp. TS118.</title>
        <authorList>
            <person name="Lee J.-H."/>
            <person name="Jeong S."/>
            <person name="Zhao L."/>
            <person name="Jung J.-H."/>
            <person name="Kim M.-K."/>
            <person name="Lim S."/>
        </authorList>
    </citation>
    <scope>NUCLEOTIDE SEQUENCE [LARGE SCALE GENOMIC DNA]</scope>
    <source>
        <strain evidence="5 6">TS118</strain>
    </source>
</reference>
<protein>
    <recommendedName>
        <fullName evidence="7">DUF4198 domain-containing protein</fullName>
    </recommendedName>
</protein>
<dbReference type="InterPro" id="IPR014718">
    <property type="entry name" value="GH-type_carb-bd"/>
</dbReference>
<evidence type="ECO:0000256" key="3">
    <source>
        <dbReference type="ARBA" id="ARBA00022837"/>
    </source>
</evidence>
<dbReference type="EMBL" id="CP053435">
    <property type="protein sequence ID" value="QJW90885.1"/>
    <property type="molecule type" value="Genomic_DNA"/>
</dbReference>